<dbReference type="HOGENOM" id="CLU_358287_0_0_1"/>
<reference evidence="8" key="1">
    <citation type="journal article" date="2013" name="Genome Announc.">
        <title>Draft genome sequence of Pseudozyma brasiliensis sp. nov. strain GHG001, a high producer of endo-1,4-xylanase isolated from an insect pest of sugarcane.</title>
        <authorList>
            <person name="Oliveira J.V.D.C."/>
            <person name="dos Santos R.A.C."/>
            <person name="Borges T.A."/>
            <person name="Riano-Pachon D.M."/>
            <person name="Goldman G.H."/>
        </authorList>
    </citation>
    <scope>NUCLEOTIDE SEQUENCE [LARGE SCALE GENOMIC DNA]</scope>
    <source>
        <strain evidence="8">GHG001</strain>
    </source>
</reference>
<evidence type="ECO:0000256" key="5">
    <source>
        <dbReference type="SAM" id="MobiDB-lite"/>
    </source>
</evidence>
<comment type="subcellular location">
    <subcellularLocation>
        <location evidence="1">Membrane</location>
    </subcellularLocation>
</comment>
<dbReference type="Proteomes" id="UP000019377">
    <property type="component" value="Unassembled WGS sequence"/>
</dbReference>
<keyword evidence="4" id="KW-0472">Membrane</keyword>
<dbReference type="AlphaFoldDB" id="V5EK16"/>
<dbReference type="OMA" id="WVDEDCM"/>
<evidence type="ECO:0000313" key="8">
    <source>
        <dbReference type="Proteomes" id="UP000019377"/>
    </source>
</evidence>
<feature type="region of interest" description="Disordered" evidence="5">
    <location>
        <begin position="30"/>
        <end position="67"/>
    </location>
</feature>
<evidence type="ECO:0000256" key="2">
    <source>
        <dbReference type="ARBA" id="ARBA00022692"/>
    </source>
</evidence>
<dbReference type="GeneID" id="27421590"/>
<dbReference type="EMBL" id="KI545892">
    <property type="protein sequence ID" value="EST05190.1"/>
    <property type="molecule type" value="Genomic_DNA"/>
</dbReference>
<sequence>MASIIGSSRPPLKTKFSDSYKQLLEGRQPWLDQDGISGSSAASSFSNDASARPAVSRSKSSGKSNSGPRTRYFADLLCLPVETRLVAQQLEAVSPETLLDDDPHSKGAHIADNVGSLWREAIRVWRESDEDEVRRRNAVDTLVALSYPILSKRFANYSFALITIFAGGMDEADDVFTLLVDSVHDTLRGGDLARVRIPSSARDDLDEREQDVARARAREWIDTEVQHRALQLGLLWLSCVAQTPLAAYFLRRDLFVTTSTFISTPDGSRYAFEGAVLLGLLATIGQSASGGVSLSLSTSNSYARRFHDWVDEDCMAKVLVAASAAMEQNVELYRQVFDDSPPTLTGNIAALASMRWVSSFAGLVTSPTTSSFPVTSEARSSAAPSFSGDYSHLPSPTCVILLPLFLLSRSNQAFTSLILDITDRNNDDSQSAQEDTRARARDQSFCQLASLTSYLATHASVSTRSGSYARISLLCLLVLLYDPRGSRNMLAVTNQSGNVLQNIRLCRQREPALALPRTKRTRLVTAVLDSTTCSLRYNLSKRIDVASYLISLKLIQRVVVLCSDERVQLEYDWQDCWSAVLALASFLAARYTEIRSTRDLSQLIKALIATLNTILLRSDHFLASTADINQFVYEIVRCSATLRKTVLLLDPSLESAAETTPIPPKLYNQVPGWKNLERIINAVETKISEWVDQKPSSRKNRAPDINTVTKLIGSVDREQSLAGATEDTDAGTNSELEWLDRIQEQCLPEFVRHACADVLRILPVY</sequence>
<keyword evidence="3" id="KW-1133">Transmembrane helix</keyword>
<dbReference type="GO" id="GO:0016020">
    <property type="term" value="C:membrane"/>
    <property type="evidence" value="ECO:0007669"/>
    <property type="project" value="UniProtKB-SubCell"/>
</dbReference>
<evidence type="ECO:0000256" key="1">
    <source>
        <dbReference type="ARBA" id="ARBA00004370"/>
    </source>
</evidence>
<keyword evidence="2" id="KW-0812">Transmembrane</keyword>
<dbReference type="PANTHER" id="PTHR13608:SF3">
    <property type="entry name" value="ARMADILLO-LIKE HELICAL DOMAIN-CONTAINING PROTEIN 3"/>
    <property type="match status" value="1"/>
</dbReference>
<dbReference type="eggNOG" id="KOG4654">
    <property type="taxonomic scope" value="Eukaryota"/>
</dbReference>
<dbReference type="OrthoDB" id="2012278at2759"/>
<evidence type="ECO:0000313" key="7">
    <source>
        <dbReference type="EMBL" id="EST05190.1"/>
    </source>
</evidence>
<evidence type="ECO:0000256" key="3">
    <source>
        <dbReference type="ARBA" id="ARBA00022989"/>
    </source>
</evidence>
<dbReference type="SMART" id="SM01158">
    <property type="entry name" value="DUF1741"/>
    <property type="match status" value="1"/>
</dbReference>
<evidence type="ECO:0000259" key="6">
    <source>
        <dbReference type="SMART" id="SM01158"/>
    </source>
</evidence>
<dbReference type="InterPro" id="IPR013636">
    <property type="entry name" value="ARMH3_C"/>
</dbReference>
<dbReference type="RefSeq" id="XP_016290179.1">
    <property type="nucleotide sequence ID" value="XM_016438889.1"/>
</dbReference>
<gene>
    <name evidence="7" type="ORF">PSEUBRA_SCAF6g00759</name>
</gene>
<keyword evidence="8" id="KW-1185">Reference proteome</keyword>
<feature type="domain" description="Armadillo-like helical" evidence="6">
    <location>
        <begin position="516"/>
        <end position="734"/>
    </location>
</feature>
<feature type="compositionally biased region" description="Low complexity" evidence="5">
    <location>
        <begin position="37"/>
        <end position="67"/>
    </location>
</feature>
<dbReference type="InterPro" id="IPR039868">
    <property type="entry name" value="ARMD3-like"/>
</dbReference>
<protein>
    <recommendedName>
        <fullName evidence="6">Armadillo-like helical domain-containing protein</fullName>
    </recommendedName>
</protein>
<accession>V5EK16</accession>
<evidence type="ECO:0000256" key="4">
    <source>
        <dbReference type="ARBA" id="ARBA00023136"/>
    </source>
</evidence>
<organism evidence="7 8">
    <name type="scientific">Kalmanozyma brasiliensis (strain GHG001)</name>
    <name type="common">Yeast</name>
    <name type="synonym">Pseudozyma brasiliensis</name>
    <dbReference type="NCBI Taxonomy" id="1365824"/>
    <lineage>
        <taxon>Eukaryota</taxon>
        <taxon>Fungi</taxon>
        <taxon>Dikarya</taxon>
        <taxon>Basidiomycota</taxon>
        <taxon>Ustilaginomycotina</taxon>
        <taxon>Ustilaginomycetes</taxon>
        <taxon>Ustilaginales</taxon>
        <taxon>Ustilaginaceae</taxon>
        <taxon>Kalmanozyma</taxon>
    </lineage>
</organism>
<dbReference type="GO" id="GO:0005829">
    <property type="term" value="C:cytosol"/>
    <property type="evidence" value="ECO:0007669"/>
    <property type="project" value="TreeGrafter"/>
</dbReference>
<dbReference type="Pfam" id="PF08427">
    <property type="entry name" value="ARMH3_C"/>
    <property type="match status" value="1"/>
</dbReference>
<name>V5EK16_KALBG</name>
<dbReference type="PANTHER" id="PTHR13608">
    <property type="entry name" value="ARMADILLO-LIKE HELICAL DOMAIN-CONTAINING PROTEIN 3"/>
    <property type="match status" value="1"/>
</dbReference>
<proteinExistence type="predicted"/>